<keyword evidence="1" id="KW-1133">Transmembrane helix</keyword>
<protein>
    <submittedName>
        <fullName evidence="2">Uncharacterized protein</fullName>
    </submittedName>
</protein>
<reference evidence="2 3" key="1">
    <citation type="submission" date="2017-01" db="EMBL/GenBank/DDBJ databases">
        <authorList>
            <person name="Mah S.A."/>
            <person name="Swanson W.J."/>
            <person name="Moy G.W."/>
            <person name="Vacquier V.D."/>
        </authorList>
    </citation>
    <scope>NUCLEOTIDE SEQUENCE [LARGE SCALE GENOMIC DNA]</scope>
    <source>
        <strain evidence="2 3">DSM 7027</strain>
    </source>
</reference>
<accession>A0A1N6UVI5</accession>
<evidence type="ECO:0000313" key="3">
    <source>
        <dbReference type="Proteomes" id="UP000186895"/>
    </source>
</evidence>
<name>A0A1N6UVI5_9GAMM</name>
<dbReference type="AlphaFoldDB" id="A0A1N6UVI5"/>
<organism evidence="2 3">
    <name type="scientific">Marinobacterium stanieri</name>
    <dbReference type="NCBI Taxonomy" id="49186"/>
    <lineage>
        <taxon>Bacteria</taxon>
        <taxon>Pseudomonadati</taxon>
        <taxon>Pseudomonadota</taxon>
        <taxon>Gammaproteobacteria</taxon>
        <taxon>Oceanospirillales</taxon>
        <taxon>Oceanospirillaceae</taxon>
        <taxon>Marinobacterium</taxon>
    </lineage>
</organism>
<keyword evidence="1" id="KW-0472">Membrane</keyword>
<feature type="transmembrane region" description="Helical" evidence="1">
    <location>
        <begin position="6"/>
        <end position="24"/>
    </location>
</feature>
<evidence type="ECO:0000256" key="1">
    <source>
        <dbReference type="SAM" id="Phobius"/>
    </source>
</evidence>
<keyword evidence="3" id="KW-1185">Reference proteome</keyword>
<dbReference type="STRING" id="49186.SAMN05421647_107252"/>
<evidence type="ECO:0000313" key="2">
    <source>
        <dbReference type="EMBL" id="SIQ69675.1"/>
    </source>
</evidence>
<sequence length="158" mass="17657">MSKYEILSVLLGCIATIVSLIVWFGQRKIQKESNDLQRATSELAKKQLEILLREERGKNTARLSFDLFKDGKTYRFRITNISDVDAKDVDLNLLVKPEDSPLVKNDYEAKFPVPKLQPGSSVTLIAAIHLGSLTAYNAVLSWVNPDGTKVSEETYAAL</sequence>
<proteinExistence type="predicted"/>
<dbReference type="EMBL" id="FTMN01000007">
    <property type="protein sequence ID" value="SIQ69675.1"/>
    <property type="molecule type" value="Genomic_DNA"/>
</dbReference>
<gene>
    <name evidence="2" type="ORF">SAMN05421647_107252</name>
</gene>
<keyword evidence="1" id="KW-0812">Transmembrane</keyword>
<dbReference type="RefSeq" id="WP_076464198.1">
    <property type="nucleotide sequence ID" value="NZ_FTMN01000007.1"/>
</dbReference>
<dbReference type="Proteomes" id="UP000186895">
    <property type="component" value="Unassembled WGS sequence"/>
</dbReference>